<dbReference type="AlphaFoldDB" id="A0AAV7RZ08"/>
<gene>
    <name evidence="1" type="ORF">NDU88_009678</name>
</gene>
<dbReference type="EMBL" id="JANPWB010000009">
    <property type="protein sequence ID" value="KAJ1156962.1"/>
    <property type="molecule type" value="Genomic_DNA"/>
</dbReference>
<name>A0AAV7RZ08_PLEWA</name>
<evidence type="ECO:0000313" key="2">
    <source>
        <dbReference type="Proteomes" id="UP001066276"/>
    </source>
</evidence>
<proteinExistence type="predicted"/>
<protein>
    <submittedName>
        <fullName evidence="1">Uncharacterized protein</fullName>
    </submittedName>
</protein>
<organism evidence="1 2">
    <name type="scientific">Pleurodeles waltl</name>
    <name type="common">Iberian ribbed newt</name>
    <dbReference type="NCBI Taxonomy" id="8319"/>
    <lineage>
        <taxon>Eukaryota</taxon>
        <taxon>Metazoa</taxon>
        <taxon>Chordata</taxon>
        <taxon>Craniata</taxon>
        <taxon>Vertebrata</taxon>
        <taxon>Euteleostomi</taxon>
        <taxon>Amphibia</taxon>
        <taxon>Batrachia</taxon>
        <taxon>Caudata</taxon>
        <taxon>Salamandroidea</taxon>
        <taxon>Salamandridae</taxon>
        <taxon>Pleurodelinae</taxon>
        <taxon>Pleurodeles</taxon>
    </lineage>
</organism>
<reference evidence="1" key="1">
    <citation type="journal article" date="2022" name="bioRxiv">
        <title>Sequencing and chromosome-scale assembly of the giantPleurodeles waltlgenome.</title>
        <authorList>
            <person name="Brown T."/>
            <person name="Elewa A."/>
            <person name="Iarovenko S."/>
            <person name="Subramanian E."/>
            <person name="Araus A.J."/>
            <person name="Petzold A."/>
            <person name="Susuki M."/>
            <person name="Suzuki K.-i.T."/>
            <person name="Hayashi T."/>
            <person name="Toyoda A."/>
            <person name="Oliveira C."/>
            <person name="Osipova E."/>
            <person name="Leigh N.D."/>
            <person name="Simon A."/>
            <person name="Yun M.H."/>
        </authorList>
    </citation>
    <scope>NUCLEOTIDE SEQUENCE</scope>
    <source>
        <strain evidence="1">20211129_DDA</strain>
        <tissue evidence="1">Liver</tissue>
    </source>
</reference>
<comment type="caution">
    <text evidence="1">The sequence shown here is derived from an EMBL/GenBank/DDBJ whole genome shotgun (WGS) entry which is preliminary data.</text>
</comment>
<evidence type="ECO:0000313" key="1">
    <source>
        <dbReference type="EMBL" id="KAJ1156962.1"/>
    </source>
</evidence>
<dbReference type="Proteomes" id="UP001066276">
    <property type="component" value="Chromosome 5"/>
</dbReference>
<accession>A0AAV7RZ08</accession>
<sequence length="190" mass="21796">MSALTSYFPEIKIHSIISSCELIRRDVLEIQEEAGVSKLVALLRDGAILPFDQLQTENVRHFLYHGVLVAEFGRLRHITDPEPEQHPLVHTLHTMGSGLRLLIWLNRVVAHTTQDSLLPAQWCSERDLGRAKTSKEWNRAFYYLCKVSRKATLQYIQHNILHKHTSHRKAYTKCLALPSCAVSGRHRTPT</sequence>
<keyword evidence="2" id="KW-1185">Reference proteome</keyword>